<keyword evidence="3" id="KW-1185">Reference proteome</keyword>
<keyword evidence="2" id="KW-0418">Kinase</keyword>
<dbReference type="SUPFAM" id="SSF53795">
    <property type="entry name" value="PEP carboxykinase-like"/>
    <property type="match status" value="1"/>
</dbReference>
<dbReference type="CDD" id="cd01918">
    <property type="entry name" value="HprK_C"/>
    <property type="match status" value="1"/>
</dbReference>
<proteinExistence type="predicted"/>
<dbReference type="OrthoDB" id="8326226at2"/>
<reference evidence="3" key="1">
    <citation type="submission" date="2016-10" db="EMBL/GenBank/DDBJ databases">
        <authorList>
            <person name="Varghese N."/>
            <person name="Submissions S."/>
        </authorList>
    </citation>
    <scope>NUCLEOTIDE SEQUENCE [LARGE SCALE GENOMIC DNA]</scope>
    <source>
        <strain evidence="3">DSM 1565</strain>
    </source>
</reference>
<dbReference type="AlphaFoldDB" id="A0A1I7MV50"/>
<dbReference type="GO" id="GO:0005524">
    <property type="term" value="F:ATP binding"/>
    <property type="evidence" value="ECO:0007669"/>
    <property type="project" value="InterPro"/>
</dbReference>
<accession>A0A1I7MV50</accession>
<protein>
    <submittedName>
        <fullName evidence="2">HPr Serine kinase C-terminal domain-containing protein</fullName>
    </submittedName>
</protein>
<evidence type="ECO:0000313" key="2">
    <source>
        <dbReference type="EMBL" id="SFV26283.1"/>
    </source>
</evidence>
<feature type="domain" description="HPr kinase/phosphorylase C-terminal" evidence="1">
    <location>
        <begin position="6"/>
        <end position="131"/>
    </location>
</feature>
<dbReference type="GO" id="GO:0006109">
    <property type="term" value="P:regulation of carbohydrate metabolic process"/>
    <property type="evidence" value="ECO:0007669"/>
    <property type="project" value="InterPro"/>
</dbReference>
<sequence>MSGEVERVHATAIAIGGRVALIRGASGSGKSDLAFRCLGLPLSPIVRDKVLLVSDDQVVLKQEGSFLHASAPAQLRGKLEVRGIGILEVDAVGEGNVVLVVDLVRDGAIERFPDPWQFAHILGLDVPLIRLSPFESSSPLKLVAAIDMAPQPRVQPKA</sequence>
<evidence type="ECO:0000259" key="1">
    <source>
        <dbReference type="Pfam" id="PF07475"/>
    </source>
</evidence>
<keyword evidence="2" id="KW-0808">Transferase</keyword>
<organism evidence="2 3">
    <name type="scientific">Hyphomicrobium facile</name>
    <dbReference type="NCBI Taxonomy" id="51670"/>
    <lineage>
        <taxon>Bacteria</taxon>
        <taxon>Pseudomonadati</taxon>
        <taxon>Pseudomonadota</taxon>
        <taxon>Alphaproteobacteria</taxon>
        <taxon>Hyphomicrobiales</taxon>
        <taxon>Hyphomicrobiaceae</taxon>
        <taxon>Hyphomicrobium</taxon>
    </lineage>
</organism>
<dbReference type="GO" id="GO:0000155">
    <property type="term" value="F:phosphorelay sensor kinase activity"/>
    <property type="evidence" value="ECO:0007669"/>
    <property type="project" value="InterPro"/>
</dbReference>
<dbReference type="InterPro" id="IPR011104">
    <property type="entry name" value="Hpr_kin/Pase_C"/>
</dbReference>
<dbReference type="Pfam" id="PF07475">
    <property type="entry name" value="Hpr_kinase_C"/>
    <property type="match status" value="1"/>
</dbReference>
<dbReference type="EMBL" id="FPCH01000001">
    <property type="protein sequence ID" value="SFV26283.1"/>
    <property type="molecule type" value="Genomic_DNA"/>
</dbReference>
<name>A0A1I7MV50_9HYPH</name>
<dbReference type="Gene3D" id="3.40.50.300">
    <property type="entry name" value="P-loop containing nucleotide triphosphate hydrolases"/>
    <property type="match status" value="1"/>
</dbReference>
<dbReference type="Proteomes" id="UP000199423">
    <property type="component" value="Unassembled WGS sequence"/>
</dbReference>
<evidence type="ECO:0000313" key="3">
    <source>
        <dbReference type="Proteomes" id="UP000199423"/>
    </source>
</evidence>
<dbReference type="STRING" id="51670.SAMN04488557_0407"/>
<gene>
    <name evidence="2" type="ORF">SAMN04488557_0407</name>
</gene>
<dbReference type="InterPro" id="IPR027417">
    <property type="entry name" value="P-loop_NTPase"/>
</dbReference>